<reference evidence="12" key="2">
    <citation type="submission" date="2010-04" db="EMBL/GenBank/DDBJ databases">
        <authorList>
            <person name="Buell R."/>
            <person name="Hamilton J."/>
            <person name="Hostetler J."/>
        </authorList>
    </citation>
    <scope>NUCLEOTIDE SEQUENCE [LARGE SCALE GENOMIC DNA]</scope>
    <source>
        <strain evidence="12">DAOM:BR144</strain>
    </source>
</reference>
<feature type="domain" description="SET" evidence="9">
    <location>
        <begin position="1"/>
        <end position="247"/>
    </location>
</feature>
<dbReference type="GO" id="GO:0005634">
    <property type="term" value="C:nucleus"/>
    <property type="evidence" value="ECO:0007669"/>
    <property type="project" value="TreeGrafter"/>
</dbReference>
<evidence type="ECO:0000256" key="6">
    <source>
        <dbReference type="ARBA" id="ARBA00022833"/>
    </source>
</evidence>
<feature type="coiled-coil region" evidence="8">
    <location>
        <begin position="325"/>
        <end position="352"/>
    </location>
</feature>
<dbReference type="Pfam" id="PF00856">
    <property type="entry name" value="SET"/>
    <property type="match status" value="1"/>
</dbReference>
<accession>K3W5M6</accession>
<dbReference type="InParanoid" id="K3W5M6"/>
<dbReference type="Pfam" id="PF01753">
    <property type="entry name" value="zf-MYND"/>
    <property type="match status" value="1"/>
</dbReference>
<dbReference type="PROSITE" id="PS50865">
    <property type="entry name" value="ZF_MYND_2"/>
    <property type="match status" value="1"/>
</dbReference>
<keyword evidence="4" id="KW-0479">Metal-binding</keyword>
<dbReference type="EMBL" id="GL376636">
    <property type="status" value="NOT_ANNOTATED_CDS"/>
    <property type="molecule type" value="Genomic_DNA"/>
</dbReference>
<evidence type="ECO:0000259" key="9">
    <source>
        <dbReference type="PROSITE" id="PS50280"/>
    </source>
</evidence>
<evidence type="ECO:0000256" key="8">
    <source>
        <dbReference type="SAM" id="Coils"/>
    </source>
</evidence>
<dbReference type="InterPro" id="IPR046341">
    <property type="entry name" value="SET_dom_sf"/>
</dbReference>
<dbReference type="eggNOG" id="KOG2084">
    <property type="taxonomic scope" value="Eukaryota"/>
</dbReference>
<dbReference type="FunFam" id="2.170.270.10:FF:000013">
    <property type="entry name" value="Histone-lysine N-methyltransferase SMYD1 isoform 1"/>
    <property type="match status" value="1"/>
</dbReference>
<evidence type="ECO:0008006" key="13">
    <source>
        <dbReference type="Google" id="ProtNLM"/>
    </source>
</evidence>
<evidence type="ECO:0000313" key="12">
    <source>
        <dbReference type="Proteomes" id="UP000019132"/>
    </source>
</evidence>
<proteinExistence type="predicted"/>
<evidence type="ECO:0000256" key="4">
    <source>
        <dbReference type="ARBA" id="ARBA00022723"/>
    </source>
</evidence>
<feature type="domain" description="MYND-type" evidence="10">
    <location>
        <begin position="42"/>
        <end position="84"/>
    </location>
</feature>
<dbReference type="Gene3D" id="2.170.270.10">
    <property type="entry name" value="SET domain"/>
    <property type="match status" value="1"/>
</dbReference>
<dbReference type="GO" id="GO:0008270">
    <property type="term" value="F:zinc ion binding"/>
    <property type="evidence" value="ECO:0007669"/>
    <property type="project" value="UniProtKB-KW"/>
</dbReference>
<evidence type="ECO:0000313" key="11">
    <source>
        <dbReference type="EnsemblProtists" id="PYU1_T000267"/>
    </source>
</evidence>
<evidence type="ECO:0000256" key="2">
    <source>
        <dbReference type="ARBA" id="ARBA00022679"/>
    </source>
</evidence>
<reference evidence="12" key="1">
    <citation type="journal article" date="2010" name="Genome Biol.">
        <title>Genome sequence of the necrotrophic plant pathogen Pythium ultimum reveals original pathogenicity mechanisms and effector repertoire.</title>
        <authorList>
            <person name="Levesque C.A."/>
            <person name="Brouwer H."/>
            <person name="Cano L."/>
            <person name="Hamilton J.P."/>
            <person name="Holt C."/>
            <person name="Huitema E."/>
            <person name="Raffaele S."/>
            <person name="Robideau G.P."/>
            <person name="Thines M."/>
            <person name="Win J."/>
            <person name="Zerillo M.M."/>
            <person name="Beakes G.W."/>
            <person name="Boore J.L."/>
            <person name="Busam D."/>
            <person name="Dumas B."/>
            <person name="Ferriera S."/>
            <person name="Fuerstenberg S.I."/>
            <person name="Gachon C.M."/>
            <person name="Gaulin E."/>
            <person name="Govers F."/>
            <person name="Grenville-Briggs L."/>
            <person name="Horner N."/>
            <person name="Hostetler J."/>
            <person name="Jiang R.H."/>
            <person name="Johnson J."/>
            <person name="Krajaejun T."/>
            <person name="Lin H."/>
            <person name="Meijer H.J."/>
            <person name="Moore B."/>
            <person name="Morris P."/>
            <person name="Phuntmart V."/>
            <person name="Puiu D."/>
            <person name="Shetty J."/>
            <person name="Stajich J.E."/>
            <person name="Tripathy S."/>
            <person name="Wawra S."/>
            <person name="van West P."/>
            <person name="Whitty B.R."/>
            <person name="Coutinho P.M."/>
            <person name="Henrissat B."/>
            <person name="Martin F."/>
            <person name="Thomas P.D."/>
            <person name="Tyler B.M."/>
            <person name="De Vries R.P."/>
            <person name="Kamoun S."/>
            <person name="Yandell M."/>
            <person name="Tisserat N."/>
            <person name="Buell C.R."/>
        </authorList>
    </citation>
    <scope>NUCLEOTIDE SEQUENCE</scope>
    <source>
        <strain evidence="12">DAOM:BR144</strain>
    </source>
</reference>
<keyword evidence="6" id="KW-0862">Zinc</keyword>
<dbReference type="GO" id="GO:0008168">
    <property type="term" value="F:methyltransferase activity"/>
    <property type="evidence" value="ECO:0007669"/>
    <property type="project" value="UniProtKB-KW"/>
</dbReference>
<dbReference type="OMA" id="SSCGWCF"/>
<keyword evidence="12" id="KW-1185">Reference proteome</keyword>
<dbReference type="SUPFAM" id="SSF82199">
    <property type="entry name" value="SET domain"/>
    <property type="match status" value="1"/>
</dbReference>
<dbReference type="VEuPathDB" id="FungiDB:PYU1_G000267"/>
<evidence type="ECO:0000259" key="10">
    <source>
        <dbReference type="PROSITE" id="PS50865"/>
    </source>
</evidence>
<reference evidence="11" key="3">
    <citation type="submission" date="2015-02" db="UniProtKB">
        <authorList>
            <consortium name="EnsemblProtists"/>
        </authorList>
    </citation>
    <scope>IDENTIFICATION</scope>
    <source>
        <strain evidence="11">DAOM BR144</strain>
    </source>
</reference>
<keyword evidence="8" id="KW-0175">Coiled coil</keyword>
<protein>
    <recommendedName>
        <fullName evidence="13">MYND-type domain-containing protein</fullName>
    </recommendedName>
</protein>
<dbReference type="InterPro" id="IPR001214">
    <property type="entry name" value="SET_dom"/>
</dbReference>
<dbReference type="AlphaFoldDB" id="K3W5M6"/>
<dbReference type="HOGENOM" id="CLU_018406_2_0_1"/>
<name>K3W5M6_GLOUD</name>
<dbReference type="InterPro" id="IPR050869">
    <property type="entry name" value="H3K4_H4K5_MeTrfase"/>
</dbReference>
<dbReference type="Proteomes" id="UP000019132">
    <property type="component" value="Unassembled WGS sequence"/>
</dbReference>
<dbReference type="PANTHER" id="PTHR12197">
    <property type="entry name" value="HISTONE-LYSINE N-METHYLTRANSFERASE SMYD"/>
    <property type="match status" value="1"/>
</dbReference>
<evidence type="ECO:0000256" key="5">
    <source>
        <dbReference type="ARBA" id="ARBA00022771"/>
    </source>
</evidence>
<keyword evidence="2" id="KW-0808">Transferase</keyword>
<dbReference type="Gene3D" id="6.10.140.2220">
    <property type="match status" value="1"/>
</dbReference>
<keyword evidence="1" id="KW-0489">Methyltransferase</keyword>
<dbReference type="PANTHER" id="PTHR12197:SF251">
    <property type="entry name" value="EG:BACR7C10.4 PROTEIN"/>
    <property type="match status" value="1"/>
</dbReference>
<keyword evidence="3" id="KW-0949">S-adenosyl-L-methionine</keyword>
<evidence type="ECO:0000256" key="7">
    <source>
        <dbReference type="PROSITE-ProRule" id="PRU00134"/>
    </source>
</evidence>
<dbReference type="InterPro" id="IPR002893">
    <property type="entry name" value="Znf_MYND"/>
</dbReference>
<dbReference type="GO" id="GO:0032259">
    <property type="term" value="P:methylation"/>
    <property type="evidence" value="ECO:0007669"/>
    <property type="project" value="UniProtKB-KW"/>
</dbReference>
<evidence type="ECO:0000256" key="3">
    <source>
        <dbReference type="ARBA" id="ARBA00022691"/>
    </source>
</evidence>
<evidence type="ECO:0000256" key="1">
    <source>
        <dbReference type="ARBA" id="ARBA00022603"/>
    </source>
</evidence>
<dbReference type="PROSITE" id="PS50280">
    <property type="entry name" value="SET"/>
    <property type="match status" value="1"/>
</dbReference>
<sequence length="478" mass="54490">MALFDQVDCARKGRGALARQLIATGTRILQTSASASISASCCNWCFSTPQTQKLHKCGGCHRVKYCSRKCQQLDWTRGLHTKECAAWKHVPKHVQGKSMQTVLLVTRMAAKLFLSDQEQTTDGQSVLQLCHHYDDHGEGKLQQYHDMMQLVLLLLARSKFNTRGASFEELAELLEGKIVQLFCRVNCNAFTISDDLCTPLGIGVFPHGALFNHSCDPNCVVSFQQQQMVVHTIKDVQQGDELTISYIELLESTSKRQQALRESYFFECDCSRCRDAASESSTHDDWFLDGYACQNTTTCGQQGVVVLDATKEDQNDAARCEFCGSERSKLEIQRYEAECERIEQELKAQKQLPSSPETTWGLYQQLWLSFHDKLRLHRRNVRIASLARDMGTFLLENPPSSSRDRSESIPTVPMHYFQQELHATEWILPTLKLPSRGLLHFQLAKLYYEARDEHPSRSYAKETAIQKAREHFHHALSM</sequence>
<organism evidence="11 12">
    <name type="scientific">Globisporangium ultimum (strain ATCC 200006 / CBS 805.95 / DAOM BR144)</name>
    <name type="common">Pythium ultimum</name>
    <dbReference type="NCBI Taxonomy" id="431595"/>
    <lineage>
        <taxon>Eukaryota</taxon>
        <taxon>Sar</taxon>
        <taxon>Stramenopiles</taxon>
        <taxon>Oomycota</taxon>
        <taxon>Peronosporomycetes</taxon>
        <taxon>Pythiales</taxon>
        <taxon>Pythiaceae</taxon>
        <taxon>Globisporangium</taxon>
    </lineage>
</organism>
<dbReference type="EnsemblProtists" id="PYU1_T000267">
    <property type="protein sequence ID" value="PYU1_T000267"/>
    <property type="gene ID" value="PYU1_G000267"/>
</dbReference>
<keyword evidence="5 7" id="KW-0863">Zinc-finger</keyword>
<dbReference type="Gene3D" id="1.10.220.160">
    <property type="match status" value="1"/>
</dbReference>
<dbReference type="STRING" id="431595.K3W5M6"/>